<dbReference type="SUPFAM" id="SSF103190">
    <property type="entry name" value="Sensory domain-like"/>
    <property type="match status" value="1"/>
</dbReference>
<keyword evidence="4" id="KW-0472">Membrane</keyword>
<evidence type="ECO:0000313" key="7">
    <source>
        <dbReference type="Proteomes" id="UP000304864"/>
    </source>
</evidence>
<sequence length="628" mass="72313">MTPSSRFNKHIFSDRNLNLVIGMAAALIAFLMVLAYLFYGNAKDHLYNVSLHKYQQQLDMDIQGLIKDSRESTMALALALAENNRVQSLLCDDCNKQNEMVLSALLERLAFHTRHRNLWIQVIDKDGFSRYRSWTNKIGDNLKGVREDLRRVLLAPRIYQSVSVGRFSMTFKAMVPLFADDHKLLGVIEVISHFSNLAQELQKSTGVESVILADDRFQQQLDKNQTKLFVDNYYVVNGDANPSNLNILASIGVNEAFRAHTQLEVGHKIITQHMIRNDESLPIGYWFTFSDMANLDLVELERLQKQYLYGLMTLLVLSILLVLLYVFKERSDKSSRYYQSVLDSASEIIFVSDSESILEANQRFFEFYDEFDSLQEFVDAYPCVCDTFANEEGYLTTGVDFKHCINKVLQGDAKQNKAKIYKHRKAYFFEIKIAKINIFDKPLYSVIMHDITHQEVYKKQLEQLSRTDNLTGISNRLVFNQALATEVQRAHRYHQVFCLAIFDIDHFKRINDNYGHAAGDQVLIALTEEVQSLLRETDVFSRIGGEEFTVIMPETKIEQALQSVERVRRAIENMHRDGLPDSVTLSFGVAEISRWDSHETLLKRADDALYRAKRNGRNRVEIAKEASA</sequence>
<dbReference type="InterPro" id="IPR050469">
    <property type="entry name" value="Diguanylate_Cyclase"/>
</dbReference>
<dbReference type="NCBIfam" id="TIGR00254">
    <property type="entry name" value="GGDEF"/>
    <property type="match status" value="1"/>
</dbReference>
<dbReference type="InterPro" id="IPR029150">
    <property type="entry name" value="dCache_3"/>
</dbReference>
<evidence type="ECO:0000256" key="3">
    <source>
        <dbReference type="ARBA" id="ARBA00034247"/>
    </source>
</evidence>
<gene>
    <name evidence="6" type="ORF">FE785_09580</name>
</gene>
<dbReference type="OrthoDB" id="92309at2"/>
<dbReference type="Proteomes" id="UP000304864">
    <property type="component" value="Chromosome"/>
</dbReference>
<evidence type="ECO:0000259" key="5">
    <source>
        <dbReference type="PROSITE" id="PS50887"/>
    </source>
</evidence>
<evidence type="ECO:0000256" key="4">
    <source>
        <dbReference type="SAM" id="Phobius"/>
    </source>
</evidence>
<dbReference type="SMART" id="SM00267">
    <property type="entry name" value="GGDEF"/>
    <property type="match status" value="1"/>
</dbReference>
<dbReference type="AlphaFoldDB" id="A0A4P9K754"/>
<dbReference type="Gene3D" id="3.30.70.270">
    <property type="match status" value="1"/>
</dbReference>
<feature type="transmembrane region" description="Helical" evidence="4">
    <location>
        <begin position="20"/>
        <end position="39"/>
    </location>
</feature>
<organism evidence="6 7">
    <name type="scientific">Thiomicrorhabdus sediminis</name>
    <dbReference type="NCBI Taxonomy" id="2580412"/>
    <lineage>
        <taxon>Bacteria</taxon>
        <taxon>Pseudomonadati</taxon>
        <taxon>Pseudomonadota</taxon>
        <taxon>Gammaproteobacteria</taxon>
        <taxon>Thiotrichales</taxon>
        <taxon>Piscirickettsiaceae</taxon>
        <taxon>Thiomicrorhabdus</taxon>
    </lineage>
</organism>
<dbReference type="InterPro" id="IPR029151">
    <property type="entry name" value="Sensor-like_sf"/>
</dbReference>
<dbReference type="Pfam" id="PF00990">
    <property type="entry name" value="GGDEF"/>
    <property type="match status" value="1"/>
</dbReference>
<dbReference type="GO" id="GO:0052621">
    <property type="term" value="F:diguanylate cyclase activity"/>
    <property type="evidence" value="ECO:0007669"/>
    <property type="project" value="UniProtKB-EC"/>
</dbReference>
<protein>
    <recommendedName>
        <fullName evidence="2">diguanylate cyclase</fullName>
        <ecNumber evidence="2">2.7.7.65</ecNumber>
    </recommendedName>
</protein>
<name>A0A4P9K754_9GAMM</name>
<dbReference type="SUPFAM" id="SSF55073">
    <property type="entry name" value="Nucleotide cyclase"/>
    <property type="match status" value="1"/>
</dbReference>
<dbReference type="Pfam" id="PF14827">
    <property type="entry name" value="dCache_3"/>
    <property type="match status" value="1"/>
</dbReference>
<dbReference type="EC" id="2.7.7.65" evidence="2"/>
<feature type="transmembrane region" description="Helical" evidence="4">
    <location>
        <begin position="307"/>
        <end position="327"/>
    </location>
</feature>
<dbReference type="InterPro" id="IPR043128">
    <property type="entry name" value="Rev_trsase/Diguanyl_cyclase"/>
</dbReference>
<dbReference type="RefSeq" id="WP_138565533.1">
    <property type="nucleotide sequence ID" value="NZ_CP040602.1"/>
</dbReference>
<dbReference type="PROSITE" id="PS50887">
    <property type="entry name" value="GGDEF"/>
    <property type="match status" value="1"/>
</dbReference>
<dbReference type="PANTHER" id="PTHR45138:SF9">
    <property type="entry name" value="DIGUANYLATE CYCLASE DGCM-RELATED"/>
    <property type="match status" value="1"/>
</dbReference>
<dbReference type="EMBL" id="CP040602">
    <property type="protein sequence ID" value="QCU90859.1"/>
    <property type="molecule type" value="Genomic_DNA"/>
</dbReference>
<dbReference type="FunFam" id="3.30.70.270:FF:000001">
    <property type="entry name" value="Diguanylate cyclase domain protein"/>
    <property type="match status" value="1"/>
</dbReference>
<keyword evidence="4" id="KW-1133">Transmembrane helix</keyword>
<accession>A0A4P9K754</accession>
<dbReference type="PANTHER" id="PTHR45138">
    <property type="entry name" value="REGULATORY COMPONENTS OF SENSORY TRANSDUCTION SYSTEM"/>
    <property type="match status" value="1"/>
</dbReference>
<keyword evidence="7" id="KW-1185">Reference proteome</keyword>
<reference evidence="6 7" key="1">
    <citation type="submission" date="2019-05" db="EMBL/GenBank/DDBJ databases">
        <title>Thiomicrorhabdus sediminis sp. nov, a novel sulfur-oxidizing bacterium isolated from coastal sediment.</title>
        <authorList>
            <person name="Liu X."/>
        </authorList>
    </citation>
    <scope>NUCLEOTIDE SEQUENCE [LARGE SCALE GENOMIC DNA]</scope>
    <source>
        <strain evidence="6 7">G1</strain>
    </source>
</reference>
<proteinExistence type="predicted"/>
<evidence type="ECO:0000256" key="1">
    <source>
        <dbReference type="ARBA" id="ARBA00001946"/>
    </source>
</evidence>
<dbReference type="InterPro" id="IPR029787">
    <property type="entry name" value="Nucleotide_cyclase"/>
</dbReference>
<feature type="domain" description="GGDEF" evidence="5">
    <location>
        <begin position="495"/>
        <end position="625"/>
    </location>
</feature>
<comment type="cofactor">
    <cofactor evidence="1">
        <name>Mg(2+)</name>
        <dbReference type="ChEBI" id="CHEBI:18420"/>
    </cofactor>
</comment>
<dbReference type="CDD" id="cd01949">
    <property type="entry name" value="GGDEF"/>
    <property type="match status" value="1"/>
</dbReference>
<comment type="catalytic activity">
    <reaction evidence="3">
        <text>2 GTP = 3',3'-c-di-GMP + 2 diphosphate</text>
        <dbReference type="Rhea" id="RHEA:24898"/>
        <dbReference type="ChEBI" id="CHEBI:33019"/>
        <dbReference type="ChEBI" id="CHEBI:37565"/>
        <dbReference type="ChEBI" id="CHEBI:58805"/>
        <dbReference type="EC" id="2.7.7.65"/>
    </reaction>
</comment>
<dbReference type="Gene3D" id="3.30.450.20">
    <property type="entry name" value="PAS domain"/>
    <property type="match status" value="1"/>
</dbReference>
<dbReference type="KEGG" id="thig:FE785_09580"/>
<evidence type="ECO:0000256" key="2">
    <source>
        <dbReference type="ARBA" id="ARBA00012528"/>
    </source>
</evidence>
<keyword evidence="4" id="KW-0812">Transmembrane</keyword>
<dbReference type="InterPro" id="IPR000160">
    <property type="entry name" value="GGDEF_dom"/>
</dbReference>
<evidence type="ECO:0000313" key="6">
    <source>
        <dbReference type="EMBL" id="QCU90859.1"/>
    </source>
</evidence>